<evidence type="ECO:0000313" key="1">
    <source>
        <dbReference type="EMBL" id="JAH85515.1"/>
    </source>
</evidence>
<proteinExistence type="predicted"/>
<dbReference type="AlphaFoldDB" id="A0A0E9W7E8"/>
<reference evidence="1" key="1">
    <citation type="submission" date="2014-11" db="EMBL/GenBank/DDBJ databases">
        <authorList>
            <person name="Amaro Gonzalez C."/>
        </authorList>
    </citation>
    <scope>NUCLEOTIDE SEQUENCE</scope>
</reference>
<organism evidence="1">
    <name type="scientific">Anguilla anguilla</name>
    <name type="common">European freshwater eel</name>
    <name type="synonym">Muraena anguilla</name>
    <dbReference type="NCBI Taxonomy" id="7936"/>
    <lineage>
        <taxon>Eukaryota</taxon>
        <taxon>Metazoa</taxon>
        <taxon>Chordata</taxon>
        <taxon>Craniata</taxon>
        <taxon>Vertebrata</taxon>
        <taxon>Euteleostomi</taxon>
        <taxon>Actinopterygii</taxon>
        <taxon>Neopterygii</taxon>
        <taxon>Teleostei</taxon>
        <taxon>Anguilliformes</taxon>
        <taxon>Anguillidae</taxon>
        <taxon>Anguilla</taxon>
    </lineage>
</organism>
<protein>
    <submittedName>
        <fullName evidence="1">Uncharacterized protein</fullName>
    </submittedName>
</protein>
<accession>A0A0E9W7E8</accession>
<reference evidence="1" key="2">
    <citation type="journal article" date="2015" name="Fish Shellfish Immunol.">
        <title>Early steps in the European eel (Anguilla anguilla)-Vibrio vulnificus interaction in the gills: Role of the RtxA13 toxin.</title>
        <authorList>
            <person name="Callol A."/>
            <person name="Pajuelo D."/>
            <person name="Ebbesson L."/>
            <person name="Teles M."/>
            <person name="MacKenzie S."/>
            <person name="Amaro C."/>
        </authorList>
    </citation>
    <scope>NUCLEOTIDE SEQUENCE</scope>
</reference>
<sequence>MNLMNKQCINNFKCHWRLTCTRTKTPSQNDGAPALSISQLSKCPISFGQEWSFSVSDFVSQYF</sequence>
<name>A0A0E9W7E8_ANGAN</name>
<dbReference type="EMBL" id="GBXM01023062">
    <property type="protein sequence ID" value="JAH85515.1"/>
    <property type="molecule type" value="Transcribed_RNA"/>
</dbReference>